<dbReference type="Pfam" id="PF07332">
    <property type="entry name" value="Phage_holin_3_6"/>
    <property type="match status" value="1"/>
</dbReference>
<dbReference type="EMBL" id="VFPQ01000001">
    <property type="protein sequence ID" value="TQM75641.1"/>
    <property type="molecule type" value="Genomic_DNA"/>
</dbReference>
<dbReference type="OrthoDB" id="3403110at2"/>
<dbReference type="AlphaFoldDB" id="A0A543IYK9"/>
<evidence type="ECO:0000256" key="2">
    <source>
        <dbReference type="SAM" id="Phobius"/>
    </source>
</evidence>
<feature type="region of interest" description="Disordered" evidence="1">
    <location>
        <begin position="1"/>
        <end position="24"/>
    </location>
</feature>
<evidence type="ECO:0000313" key="4">
    <source>
        <dbReference type="Proteomes" id="UP000319213"/>
    </source>
</evidence>
<comment type="caution">
    <text evidence="3">The sequence shown here is derived from an EMBL/GenBank/DDBJ whole genome shotgun (WGS) entry which is preliminary data.</text>
</comment>
<dbReference type="InterPro" id="IPR009937">
    <property type="entry name" value="Phage_holin_3_6"/>
</dbReference>
<keyword evidence="2" id="KW-1133">Transmembrane helix</keyword>
<reference evidence="3 4" key="1">
    <citation type="submission" date="2019-06" db="EMBL/GenBank/DDBJ databases">
        <title>Sequencing the genomes of 1000 actinobacteria strains.</title>
        <authorList>
            <person name="Klenk H.-P."/>
        </authorList>
    </citation>
    <scope>NUCLEOTIDE SEQUENCE [LARGE SCALE GENOMIC DNA]</scope>
    <source>
        <strain evidence="3 4">DSM 43186</strain>
    </source>
</reference>
<gene>
    <name evidence="3" type="ORF">FHX40_2353</name>
</gene>
<protein>
    <submittedName>
        <fullName evidence="3">Putative superfamily III holin-X</fullName>
    </submittedName>
</protein>
<keyword evidence="4" id="KW-1185">Reference proteome</keyword>
<feature type="transmembrane region" description="Helical" evidence="2">
    <location>
        <begin position="91"/>
        <end position="112"/>
    </location>
</feature>
<sequence>MTTTRPAADGRVETTPRASEQGVGDLVRQATEQMSGLIRAELRLAAVEMKEKGKQAGVGAGLFGGAGVVALLGVAAIVTAVIAGLALAVPVWLAALIVGVALLVVAAVLALAGRRRVGQAGPPVPRQALDSALQDIREIKERAHR</sequence>
<accession>A0A543IYK9</accession>
<evidence type="ECO:0000313" key="3">
    <source>
        <dbReference type="EMBL" id="TQM75641.1"/>
    </source>
</evidence>
<name>A0A543IYK9_9ACTN</name>
<feature type="transmembrane region" description="Helical" evidence="2">
    <location>
        <begin position="58"/>
        <end position="85"/>
    </location>
</feature>
<dbReference type="Proteomes" id="UP000319213">
    <property type="component" value="Unassembled WGS sequence"/>
</dbReference>
<keyword evidence="2" id="KW-0812">Transmembrane</keyword>
<evidence type="ECO:0000256" key="1">
    <source>
        <dbReference type="SAM" id="MobiDB-lite"/>
    </source>
</evidence>
<organism evidence="3 4">
    <name type="scientific">Thermopolyspora flexuosa</name>
    <dbReference type="NCBI Taxonomy" id="103836"/>
    <lineage>
        <taxon>Bacteria</taxon>
        <taxon>Bacillati</taxon>
        <taxon>Actinomycetota</taxon>
        <taxon>Actinomycetes</taxon>
        <taxon>Streptosporangiales</taxon>
        <taxon>Streptosporangiaceae</taxon>
        <taxon>Thermopolyspora</taxon>
    </lineage>
</organism>
<keyword evidence="2" id="KW-0472">Membrane</keyword>
<proteinExistence type="predicted"/>
<dbReference type="RefSeq" id="WP_142259624.1">
    <property type="nucleotide sequence ID" value="NZ_BMPV01000001.1"/>
</dbReference>